<evidence type="ECO:0000256" key="1">
    <source>
        <dbReference type="SAM" id="SignalP"/>
    </source>
</evidence>
<dbReference type="EMBL" id="CP022129">
    <property type="protein sequence ID" value="ASF45308.1"/>
    <property type="molecule type" value="Genomic_DNA"/>
</dbReference>
<gene>
    <name evidence="3" type="primary">slp</name>
    <name evidence="3" type="ORF">AADEFJLK_04439</name>
    <name evidence="2" type="ORF">CEK71_04075</name>
</gene>
<dbReference type="Proteomes" id="UP000197019">
    <property type="component" value="Chromosome"/>
</dbReference>
<dbReference type="AlphaFoldDB" id="A0A1Z4BVK5"/>
<keyword evidence="4" id="KW-1185">Reference proteome</keyword>
<evidence type="ECO:0000313" key="4">
    <source>
        <dbReference type="Proteomes" id="UP000197019"/>
    </source>
</evidence>
<keyword evidence="1" id="KW-0732">Signal</keyword>
<organism evidence="2 4">
    <name type="scientific">Methylovulum psychrotolerans</name>
    <dbReference type="NCBI Taxonomy" id="1704499"/>
    <lineage>
        <taxon>Bacteria</taxon>
        <taxon>Pseudomonadati</taxon>
        <taxon>Pseudomonadota</taxon>
        <taxon>Gammaproteobacteria</taxon>
        <taxon>Methylococcales</taxon>
        <taxon>Methylococcaceae</taxon>
        <taxon>Methylovulum</taxon>
    </lineage>
</organism>
<accession>A0A1Z4BVK5</accession>
<dbReference type="PANTHER" id="PTHR37530">
    <property type="entry name" value="OUTER MEMBRANE PROTEIN SLP"/>
    <property type="match status" value="1"/>
</dbReference>
<dbReference type="PROSITE" id="PS51257">
    <property type="entry name" value="PROKAR_LIPOPROTEIN"/>
    <property type="match status" value="1"/>
</dbReference>
<dbReference type="PIRSF" id="PIRSF004982">
    <property type="entry name" value="SlP"/>
    <property type="match status" value="1"/>
</dbReference>
<dbReference type="EMBL" id="PGFZ01000024">
    <property type="protein sequence ID" value="POZ49763.1"/>
    <property type="molecule type" value="Genomic_DNA"/>
</dbReference>
<reference evidence="2 4" key="1">
    <citation type="submission" date="2017-06" db="EMBL/GenBank/DDBJ databases">
        <title>Genome Sequencing of the methanotroph Methylovulum psychrotolerants str. HV10-M2 isolated from a high-altitude environment.</title>
        <authorList>
            <person name="Mateos-Rivera A."/>
        </authorList>
    </citation>
    <scope>NUCLEOTIDE SEQUENCE [LARGE SCALE GENOMIC DNA]</scope>
    <source>
        <strain evidence="2 4">HV10_M2</strain>
    </source>
</reference>
<dbReference type="Proteomes" id="UP000237423">
    <property type="component" value="Unassembled WGS sequence"/>
</dbReference>
<dbReference type="GO" id="GO:0019867">
    <property type="term" value="C:outer membrane"/>
    <property type="evidence" value="ECO:0007669"/>
    <property type="project" value="InterPro"/>
</dbReference>
<sequence>MKAYLLLCCVLLTACSSLPPAISDPPHYDLSYSEASQNLTKYKNAPVRWGGVIVDVANEENRSLIQILSYPLSSQGRPLTDQPHQGRFVISSPEFLDPAVYEKDTQITVAGMLAGEIDRTVDKKVLHLPLLSLTALHLWPDYTNNPMYGSYGTYNAYYGYPGWGGAFYRPIFFPPPR</sequence>
<protein>
    <submittedName>
        <fullName evidence="3">Outer membrane protein slp</fullName>
    </submittedName>
</protein>
<name>A0A1Z4BVK5_9GAMM</name>
<feature type="signal peptide" evidence="1">
    <location>
        <begin position="1"/>
        <end position="23"/>
    </location>
</feature>
<evidence type="ECO:0000313" key="5">
    <source>
        <dbReference type="Proteomes" id="UP000237423"/>
    </source>
</evidence>
<dbReference type="KEGG" id="mpsy:CEK71_04075"/>
<dbReference type="InterPro" id="IPR004658">
    <property type="entry name" value="OMP_Slp"/>
</dbReference>
<evidence type="ECO:0000313" key="2">
    <source>
        <dbReference type="EMBL" id="ASF45308.1"/>
    </source>
</evidence>
<reference evidence="3 5" key="2">
    <citation type="submission" date="2017-11" db="EMBL/GenBank/DDBJ databases">
        <title>Draft Genome Sequence of Methylobacter psychrotolerans Sph1T, an Obligate Methanotroph from Low-Temperature Environments.</title>
        <authorList>
            <person name="Oshkin I.Y."/>
            <person name="Miroshnikov K."/>
            <person name="Belova S.E."/>
            <person name="Korzhenkov A."/>
            <person name="Toshchakov S.V."/>
            <person name="Dedysh S.N."/>
        </authorList>
    </citation>
    <scope>NUCLEOTIDE SEQUENCE [LARGE SCALE GENOMIC DNA]</scope>
    <source>
        <strain evidence="3 5">Sph1</strain>
    </source>
</reference>
<dbReference type="OrthoDB" id="5295757at2"/>
<dbReference type="Pfam" id="PF03843">
    <property type="entry name" value="Slp"/>
    <property type="match status" value="1"/>
</dbReference>
<proteinExistence type="predicted"/>
<evidence type="ECO:0000313" key="3">
    <source>
        <dbReference type="EMBL" id="POZ49763.1"/>
    </source>
</evidence>
<dbReference type="PANTHER" id="PTHR37530:SF1">
    <property type="entry name" value="OUTER MEMBRANE PROTEIN SLP"/>
    <property type="match status" value="1"/>
</dbReference>
<dbReference type="RefSeq" id="WP_088618190.1">
    <property type="nucleotide sequence ID" value="NZ_CP022129.1"/>
</dbReference>
<feature type="chain" id="PRO_5036030938" evidence="1">
    <location>
        <begin position="24"/>
        <end position="177"/>
    </location>
</feature>